<feature type="transmembrane region" description="Helical" evidence="5">
    <location>
        <begin position="76"/>
        <end position="95"/>
    </location>
</feature>
<feature type="transmembrane region" description="Helical" evidence="5">
    <location>
        <begin position="173"/>
        <end position="193"/>
    </location>
</feature>
<dbReference type="EMBL" id="JAVRRF010000015">
    <property type="protein sequence ID" value="KAK5058081.1"/>
    <property type="molecule type" value="Genomic_DNA"/>
</dbReference>
<dbReference type="PANTHER" id="PTHR23294">
    <property type="entry name" value="ET TRANSLATION PRODUCT-RELATED"/>
    <property type="match status" value="1"/>
</dbReference>
<dbReference type="Pfam" id="PF05978">
    <property type="entry name" value="UNC-93"/>
    <property type="match status" value="1"/>
</dbReference>
<comment type="subcellular location">
    <subcellularLocation>
        <location evidence="1">Membrane</location>
        <topology evidence="1">Multi-pass membrane protein</topology>
    </subcellularLocation>
</comment>
<feature type="transmembrane region" description="Helical" evidence="5">
    <location>
        <begin position="278"/>
        <end position="297"/>
    </location>
</feature>
<keyword evidence="7" id="KW-1185">Reference proteome</keyword>
<dbReference type="InterPro" id="IPR051617">
    <property type="entry name" value="UNC-93-like_regulator"/>
</dbReference>
<protein>
    <recommendedName>
        <fullName evidence="8">Autophagy-related protein</fullName>
    </recommendedName>
</protein>
<gene>
    <name evidence="6" type="ORF">LTR69_007078</name>
</gene>
<keyword evidence="3 5" id="KW-1133">Transmembrane helix</keyword>
<accession>A0ABR0J753</accession>
<dbReference type="Proteomes" id="UP001345691">
    <property type="component" value="Unassembled WGS sequence"/>
</dbReference>
<dbReference type="SUPFAM" id="SSF103473">
    <property type="entry name" value="MFS general substrate transporter"/>
    <property type="match status" value="1"/>
</dbReference>
<comment type="caution">
    <text evidence="6">The sequence shown here is derived from an EMBL/GenBank/DDBJ whole genome shotgun (WGS) entry which is preliminary data.</text>
</comment>
<evidence type="ECO:0000256" key="2">
    <source>
        <dbReference type="ARBA" id="ARBA00022692"/>
    </source>
</evidence>
<reference evidence="6 7" key="1">
    <citation type="submission" date="2023-08" db="EMBL/GenBank/DDBJ databases">
        <title>Black Yeasts Isolated from many extreme environments.</title>
        <authorList>
            <person name="Coleine C."/>
            <person name="Stajich J.E."/>
            <person name="Selbmann L."/>
        </authorList>
    </citation>
    <scope>NUCLEOTIDE SEQUENCE [LARGE SCALE GENOMIC DNA]</scope>
    <source>
        <strain evidence="6 7">CCFEE 6328</strain>
    </source>
</reference>
<dbReference type="InterPro" id="IPR036259">
    <property type="entry name" value="MFS_trans_sf"/>
</dbReference>
<evidence type="ECO:0000313" key="7">
    <source>
        <dbReference type="Proteomes" id="UP001345691"/>
    </source>
</evidence>
<feature type="transmembrane region" description="Helical" evidence="5">
    <location>
        <begin position="420"/>
        <end position="439"/>
    </location>
</feature>
<dbReference type="Gene3D" id="1.20.1250.20">
    <property type="entry name" value="MFS general substrate transporter like domains"/>
    <property type="match status" value="1"/>
</dbReference>
<evidence type="ECO:0000256" key="4">
    <source>
        <dbReference type="ARBA" id="ARBA00023136"/>
    </source>
</evidence>
<keyword evidence="2 5" id="KW-0812">Transmembrane</keyword>
<evidence type="ECO:0000256" key="5">
    <source>
        <dbReference type="SAM" id="Phobius"/>
    </source>
</evidence>
<dbReference type="InterPro" id="IPR010291">
    <property type="entry name" value="Ion_channel_UNC-93"/>
</dbReference>
<evidence type="ECO:0000313" key="6">
    <source>
        <dbReference type="EMBL" id="KAK5058081.1"/>
    </source>
</evidence>
<organism evidence="6 7">
    <name type="scientific">Exophiala sideris</name>
    <dbReference type="NCBI Taxonomy" id="1016849"/>
    <lineage>
        <taxon>Eukaryota</taxon>
        <taxon>Fungi</taxon>
        <taxon>Dikarya</taxon>
        <taxon>Ascomycota</taxon>
        <taxon>Pezizomycotina</taxon>
        <taxon>Eurotiomycetes</taxon>
        <taxon>Chaetothyriomycetidae</taxon>
        <taxon>Chaetothyriales</taxon>
        <taxon>Herpotrichiellaceae</taxon>
        <taxon>Exophiala</taxon>
    </lineage>
</organism>
<feature type="transmembrane region" description="Helical" evidence="5">
    <location>
        <begin position="309"/>
        <end position="326"/>
    </location>
</feature>
<feature type="transmembrane region" description="Helical" evidence="5">
    <location>
        <begin position="48"/>
        <end position="69"/>
    </location>
</feature>
<feature type="transmembrane region" description="Helical" evidence="5">
    <location>
        <begin position="101"/>
        <end position="126"/>
    </location>
</feature>
<name>A0ABR0J753_9EURO</name>
<proteinExistence type="predicted"/>
<evidence type="ECO:0000256" key="3">
    <source>
        <dbReference type="ARBA" id="ARBA00022989"/>
    </source>
</evidence>
<evidence type="ECO:0008006" key="8">
    <source>
        <dbReference type="Google" id="ProtNLM"/>
    </source>
</evidence>
<feature type="transmembrane region" description="Helical" evidence="5">
    <location>
        <begin position="12"/>
        <end position="36"/>
    </location>
</feature>
<dbReference type="PANTHER" id="PTHR23294:SF59">
    <property type="entry name" value="UNC93-LIKE PROTEIN C922.05C"/>
    <property type="match status" value="1"/>
</dbReference>
<evidence type="ECO:0000256" key="1">
    <source>
        <dbReference type="ARBA" id="ARBA00004141"/>
    </source>
</evidence>
<keyword evidence="4 5" id="KW-0472">Membrane</keyword>
<feature type="transmembrane region" description="Helical" evidence="5">
    <location>
        <begin position="138"/>
        <end position="161"/>
    </location>
</feature>
<sequence>MGLNLRRNLPEVQNVISGICLFFAVGIYTAVLNLGAGGAQADSAHVNNIVAASLYSIFGVVAFFAGSILNKLGPRYTMMIGAFGYPFYITGLWYFDKKGSSGYAITGGCVLGVGAAMLWTVSNYVAFAYGAEHQKAGFYATQAVLNTCGNFIAACVVFGITHNNSLPDGVPESVYASFFCLMLMAIVAGWFLCKPQEIRRKDGQPLAVFKNESYWQEIKGCASLLKDVKTWLLLPALLCAENPLVLQPTISGTYILHGAGARLTENLAYWFDLRTRSLITLITAVIQLLAFIGFQAILDLEKLSRRARAYAGFAILFTILVAAYTGETGWFFSHPSGFLTVANGVDWTESGFGGFFVLFSSFRSLRPSAQCIFAGSSRLSPMNQGGSATMQVSCVLEWHVVRLPSLEWRRVAYLWSMKQVIAHFVCQVCSLFPVFYLVAKYVTATNYLEEKDVVFIPTHEAEVLRLQAEDGVSIADTSSPVEEKALPKGAS</sequence>